<evidence type="ECO:0000256" key="1">
    <source>
        <dbReference type="SAM" id="MobiDB-lite"/>
    </source>
</evidence>
<dbReference type="EMBL" id="BAAAYX010000002">
    <property type="protein sequence ID" value="GAA3692026.1"/>
    <property type="molecule type" value="Genomic_DNA"/>
</dbReference>
<comment type="caution">
    <text evidence="3">The sequence shown here is derived from an EMBL/GenBank/DDBJ whole genome shotgun (WGS) entry which is preliminary data.</text>
</comment>
<feature type="compositionally biased region" description="Polar residues" evidence="1">
    <location>
        <begin position="95"/>
        <end position="112"/>
    </location>
</feature>
<reference evidence="4" key="1">
    <citation type="journal article" date="2019" name="Int. J. Syst. Evol. Microbiol.">
        <title>The Global Catalogue of Microorganisms (GCM) 10K type strain sequencing project: providing services to taxonomists for standard genome sequencing and annotation.</title>
        <authorList>
            <consortium name="The Broad Institute Genomics Platform"/>
            <consortium name="The Broad Institute Genome Sequencing Center for Infectious Disease"/>
            <person name="Wu L."/>
            <person name="Ma J."/>
        </authorList>
    </citation>
    <scope>NUCLEOTIDE SEQUENCE [LARGE SCALE GENOMIC DNA]</scope>
    <source>
        <strain evidence="4">JCM 16548</strain>
    </source>
</reference>
<keyword evidence="4" id="KW-1185">Reference proteome</keyword>
<name>A0ABP7CJY6_9ACTN</name>
<dbReference type="RefSeq" id="WP_344810606.1">
    <property type="nucleotide sequence ID" value="NZ_BAAAYX010000002.1"/>
</dbReference>
<protein>
    <submittedName>
        <fullName evidence="3">Uncharacterized protein</fullName>
    </submittedName>
</protein>
<sequence>MRTRTKWIVAGGAAALVISPVAAVYGSPTLDAEPEHRGLVVDAEAANRAKAARGTPTPAATTPGRTATASAATATPGPTAKPSKKSEPAGKKTVSAASPISPTSPKSPDTPE</sequence>
<feature type="signal peptide" evidence="2">
    <location>
        <begin position="1"/>
        <end position="23"/>
    </location>
</feature>
<organism evidence="3 4">
    <name type="scientific">Microlunatus aurantiacus</name>
    <dbReference type="NCBI Taxonomy" id="446786"/>
    <lineage>
        <taxon>Bacteria</taxon>
        <taxon>Bacillati</taxon>
        <taxon>Actinomycetota</taxon>
        <taxon>Actinomycetes</taxon>
        <taxon>Propionibacteriales</taxon>
        <taxon>Propionibacteriaceae</taxon>
        <taxon>Microlunatus</taxon>
    </lineage>
</organism>
<keyword evidence="2" id="KW-0732">Signal</keyword>
<proteinExistence type="predicted"/>
<feature type="region of interest" description="Disordered" evidence="1">
    <location>
        <begin position="43"/>
        <end position="112"/>
    </location>
</feature>
<gene>
    <name evidence="3" type="ORF">GCM10022204_04190</name>
</gene>
<evidence type="ECO:0000256" key="2">
    <source>
        <dbReference type="SAM" id="SignalP"/>
    </source>
</evidence>
<feature type="compositionally biased region" description="Low complexity" evidence="1">
    <location>
        <begin position="43"/>
        <end position="81"/>
    </location>
</feature>
<accession>A0ABP7CJY6</accession>
<feature type="chain" id="PRO_5045235950" evidence="2">
    <location>
        <begin position="24"/>
        <end position="112"/>
    </location>
</feature>
<evidence type="ECO:0000313" key="3">
    <source>
        <dbReference type="EMBL" id="GAA3692026.1"/>
    </source>
</evidence>
<evidence type="ECO:0000313" key="4">
    <source>
        <dbReference type="Proteomes" id="UP001500051"/>
    </source>
</evidence>
<dbReference type="Proteomes" id="UP001500051">
    <property type="component" value="Unassembled WGS sequence"/>
</dbReference>